<dbReference type="EMBL" id="JARBHB010000007">
    <property type="protein sequence ID" value="KAJ8879286.1"/>
    <property type="molecule type" value="Genomic_DNA"/>
</dbReference>
<feature type="region of interest" description="Disordered" evidence="1">
    <location>
        <begin position="152"/>
        <end position="201"/>
    </location>
</feature>
<gene>
    <name evidence="2" type="ORF">PR048_019893</name>
</gene>
<feature type="region of interest" description="Disordered" evidence="1">
    <location>
        <begin position="284"/>
        <end position="303"/>
    </location>
</feature>
<keyword evidence="3" id="KW-1185">Reference proteome</keyword>
<evidence type="ECO:0000256" key="1">
    <source>
        <dbReference type="SAM" id="MobiDB-lite"/>
    </source>
</evidence>
<comment type="caution">
    <text evidence="2">The sequence shown here is derived from an EMBL/GenBank/DDBJ whole genome shotgun (WGS) entry which is preliminary data.</text>
</comment>
<proteinExistence type="predicted"/>
<evidence type="ECO:0000313" key="2">
    <source>
        <dbReference type="EMBL" id="KAJ8879286.1"/>
    </source>
</evidence>
<name>A0ABQ9H4R6_9NEOP</name>
<protein>
    <submittedName>
        <fullName evidence="2">Uncharacterized protein</fullName>
    </submittedName>
</protein>
<dbReference type="Proteomes" id="UP001159363">
    <property type="component" value="Chromosome 6"/>
</dbReference>
<reference evidence="2 3" key="1">
    <citation type="submission" date="2023-02" db="EMBL/GenBank/DDBJ databases">
        <title>LHISI_Scaffold_Assembly.</title>
        <authorList>
            <person name="Stuart O.P."/>
            <person name="Cleave R."/>
            <person name="Magrath M.J.L."/>
            <person name="Mikheyev A.S."/>
        </authorList>
    </citation>
    <scope>NUCLEOTIDE SEQUENCE [LARGE SCALE GENOMIC DNA]</scope>
    <source>
        <strain evidence="2">Daus_M_001</strain>
        <tissue evidence="2">Leg muscle</tissue>
    </source>
</reference>
<evidence type="ECO:0000313" key="3">
    <source>
        <dbReference type="Proteomes" id="UP001159363"/>
    </source>
</evidence>
<organism evidence="2 3">
    <name type="scientific">Dryococelus australis</name>
    <dbReference type="NCBI Taxonomy" id="614101"/>
    <lineage>
        <taxon>Eukaryota</taxon>
        <taxon>Metazoa</taxon>
        <taxon>Ecdysozoa</taxon>
        <taxon>Arthropoda</taxon>
        <taxon>Hexapoda</taxon>
        <taxon>Insecta</taxon>
        <taxon>Pterygota</taxon>
        <taxon>Neoptera</taxon>
        <taxon>Polyneoptera</taxon>
        <taxon>Phasmatodea</taxon>
        <taxon>Verophasmatodea</taxon>
        <taxon>Anareolatae</taxon>
        <taxon>Phasmatidae</taxon>
        <taxon>Eurycanthinae</taxon>
        <taxon>Dryococelus</taxon>
    </lineage>
</organism>
<sequence length="319" mass="35148">MARIEFATYEEDYDGSYTATLPRSVSKRFERCRWSASFPGGLLFPPPMHSVAALSSPRFTLVGSQDSDEKSRLNISTPLFVLWRVWDRRGKKGSPSRAGPEGVTRSSTPLETMRLAAVESCVSPPPPATLLNHPGPVRALVAFVANLRDDSHPEKSRRASAIARRDSHVRKSGGDLAGNRTRSALAEEYSEGRTMSGLEKSWEEPRTDCSLHYACRRRYETTHACTAARLRILTNAQFKHLLVPRTAAAHWPENVGMPSANQCLVTCSPIRGSAIKPLAGMQGRKIPEKTRRPAVSSGTIPNYENLGLSQPGIELDSPW</sequence>
<accession>A0ABQ9H4R6</accession>